<accession>A0A0F9WTX0</accession>
<gene>
    <name evidence="1" type="ORF">LCGC14_0310860</name>
</gene>
<dbReference type="EMBL" id="LAZR01000203">
    <property type="protein sequence ID" value="KKN82273.1"/>
    <property type="molecule type" value="Genomic_DNA"/>
</dbReference>
<sequence>MAGVIIHDDRQQRWYVTEDDPAWKLVSTLIRLGYRKIELPTMSIRIGSVPNLGRMAEDMVPLVEAYEKIEASSSDPKLLNSMGVALAQLSTLWDCCLALQNEVY</sequence>
<dbReference type="AlphaFoldDB" id="A0A0F9WTX0"/>
<proteinExistence type="predicted"/>
<name>A0A0F9WTX0_9ZZZZ</name>
<evidence type="ECO:0000313" key="1">
    <source>
        <dbReference type="EMBL" id="KKN82273.1"/>
    </source>
</evidence>
<organism evidence="1">
    <name type="scientific">marine sediment metagenome</name>
    <dbReference type="NCBI Taxonomy" id="412755"/>
    <lineage>
        <taxon>unclassified sequences</taxon>
        <taxon>metagenomes</taxon>
        <taxon>ecological metagenomes</taxon>
    </lineage>
</organism>
<comment type="caution">
    <text evidence="1">The sequence shown here is derived from an EMBL/GenBank/DDBJ whole genome shotgun (WGS) entry which is preliminary data.</text>
</comment>
<reference evidence="1" key="1">
    <citation type="journal article" date="2015" name="Nature">
        <title>Complex archaea that bridge the gap between prokaryotes and eukaryotes.</title>
        <authorList>
            <person name="Spang A."/>
            <person name="Saw J.H."/>
            <person name="Jorgensen S.L."/>
            <person name="Zaremba-Niedzwiedzka K."/>
            <person name="Martijn J."/>
            <person name="Lind A.E."/>
            <person name="van Eijk R."/>
            <person name="Schleper C."/>
            <person name="Guy L."/>
            <person name="Ettema T.J."/>
        </authorList>
    </citation>
    <scope>NUCLEOTIDE SEQUENCE</scope>
</reference>
<protein>
    <submittedName>
        <fullName evidence="1">Uncharacterized protein</fullName>
    </submittedName>
</protein>